<name>A0A7W9UN17_9NOCA</name>
<gene>
    <name evidence="1" type="ORF">BJY24_007895</name>
</gene>
<dbReference type="Proteomes" id="UP000540412">
    <property type="component" value="Unassembled WGS sequence"/>
</dbReference>
<evidence type="ECO:0000313" key="2">
    <source>
        <dbReference type="Proteomes" id="UP000540412"/>
    </source>
</evidence>
<sequence>MLFDTEYVVFVAYTDPIEDTPVVDIFGGEVIYDPDDGSYEGYERGHWWESVPMATEDGVPAALDDIDTTLTRLGYERTGPWHGPKVTRRGERYVSDGTAHLESLGGPTTARR</sequence>
<organism evidence="1 2">
    <name type="scientific">Nocardia transvalensis</name>
    <dbReference type="NCBI Taxonomy" id="37333"/>
    <lineage>
        <taxon>Bacteria</taxon>
        <taxon>Bacillati</taxon>
        <taxon>Actinomycetota</taxon>
        <taxon>Actinomycetes</taxon>
        <taxon>Mycobacteriales</taxon>
        <taxon>Nocardiaceae</taxon>
        <taxon>Nocardia</taxon>
    </lineage>
</organism>
<comment type="caution">
    <text evidence="1">The sequence shown here is derived from an EMBL/GenBank/DDBJ whole genome shotgun (WGS) entry which is preliminary data.</text>
</comment>
<evidence type="ECO:0000313" key="1">
    <source>
        <dbReference type="EMBL" id="MBB5918962.1"/>
    </source>
</evidence>
<dbReference type="EMBL" id="JACHIT010000003">
    <property type="protein sequence ID" value="MBB5918962.1"/>
    <property type="molecule type" value="Genomic_DNA"/>
</dbReference>
<dbReference type="RefSeq" id="WP_040751699.1">
    <property type="nucleotide sequence ID" value="NZ_JACHIT010000003.1"/>
</dbReference>
<accession>A0A7W9UN17</accession>
<reference evidence="1 2" key="1">
    <citation type="submission" date="2020-08" db="EMBL/GenBank/DDBJ databases">
        <title>Sequencing the genomes of 1000 actinobacteria strains.</title>
        <authorList>
            <person name="Klenk H.-P."/>
        </authorList>
    </citation>
    <scope>NUCLEOTIDE SEQUENCE [LARGE SCALE GENOMIC DNA]</scope>
    <source>
        <strain evidence="1 2">DSM 43582</strain>
    </source>
</reference>
<proteinExistence type="predicted"/>
<protein>
    <submittedName>
        <fullName evidence="1">Uncharacterized protein</fullName>
    </submittedName>
</protein>
<keyword evidence="2" id="KW-1185">Reference proteome</keyword>
<dbReference type="AlphaFoldDB" id="A0A7W9UN17"/>